<dbReference type="RefSeq" id="WP_133095701.1">
    <property type="nucleotide sequence ID" value="NZ_CP038634.1"/>
</dbReference>
<evidence type="ECO:0000313" key="2">
    <source>
        <dbReference type="Proteomes" id="UP000295294"/>
    </source>
</evidence>
<dbReference type="Proteomes" id="UP000295294">
    <property type="component" value="Chromosome 1"/>
</dbReference>
<protein>
    <submittedName>
        <fullName evidence="1">Uncharacterized protein</fullName>
    </submittedName>
</protein>
<reference evidence="1 2" key="1">
    <citation type="submission" date="2019-03" db="EMBL/GenBank/DDBJ databases">
        <title>Efficiently degradation of phenoxyalkanoic acid herbicides by Cupriavidus oxalaticus strain X32.</title>
        <authorList>
            <person name="Sheng X."/>
        </authorList>
    </citation>
    <scope>NUCLEOTIDE SEQUENCE [LARGE SCALE GENOMIC DNA]</scope>
    <source>
        <strain evidence="1 2">X32</strain>
    </source>
</reference>
<accession>A0A4P7L5A0</accession>
<organism evidence="1 2">
    <name type="scientific">Cupriavidus oxalaticus</name>
    <dbReference type="NCBI Taxonomy" id="96344"/>
    <lineage>
        <taxon>Bacteria</taxon>
        <taxon>Pseudomonadati</taxon>
        <taxon>Pseudomonadota</taxon>
        <taxon>Betaproteobacteria</taxon>
        <taxon>Burkholderiales</taxon>
        <taxon>Burkholderiaceae</taxon>
        <taxon>Cupriavidus</taxon>
    </lineage>
</organism>
<gene>
    <name evidence="1" type="ORF">E0W60_03440</name>
</gene>
<dbReference type="OrthoDB" id="1495835at2"/>
<proteinExistence type="predicted"/>
<dbReference type="KEGG" id="cox:E0W60_03440"/>
<name>A0A4P7L5A0_9BURK</name>
<dbReference type="EMBL" id="CP038634">
    <property type="protein sequence ID" value="QBY50285.1"/>
    <property type="molecule type" value="Genomic_DNA"/>
</dbReference>
<sequence length="154" mass="16864">MTEPAQPLPSLAARRAWLDTLKARQRDMLDELAQVAGIVPHSALSDDPQGQFARLAAFVDRTDLQAATDDARTWLLNRLGLYLAHYVMARHGGQLTVQDNPQQRFYLAFVVTGMDAPVPAGARLDPFALAYDAIHALPRIPLGTLLATAEHELA</sequence>
<dbReference type="AlphaFoldDB" id="A0A4P7L5A0"/>
<evidence type="ECO:0000313" key="1">
    <source>
        <dbReference type="EMBL" id="QBY50285.1"/>
    </source>
</evidence>